<dbReference type="InParanoid" id="A0A165SB29"/>
<evidence type="ECO:0000313" key="7">
    <source>
        <dbReference type="Proteomes" id="UP000076761"/>
    </source>
</evidence>
<feature type="transmembrane region" description="Helical" evidence="4">
    <location>
        <begin position="185"/>
        <end position="202"/>
    </location>
</feature>
<dbReference type="GO" id="GO:0005634">
    <property type="term" value="C:nucleus"/>
    <property type="evidence" value="ECO:0007669"/>
    <property type="project" value="TreeGrafter"/>
</dbReference>
<dbReference type="Gene3D" id="3.30.70.330">
    <property type="match status" value="1"/>
</dbReference>
<feature type="domain" description="RRM" evidence="5">
    <location>
        <begin position="59"/>
        <end position="131"/>
    </location>
</feature>
<evidence type="ECO:0000256" key="1">
    <source>
        <dbReference type="ARBA" id="ARBA00022884"/>
    </source>
</evidence>
<name>A0A165SB29_9AGAM</name>
<keyword evidence="7" id="KW-1185">Reference proteome</keyword>
<evidence type="ECO:0000256" key="4">
    <source>
        <dbReference type="SAM" id="Phobius"/>
    </source>
</evidence>
<proteinExistence type="predicted"/>
<organism evidence="6 7">
    <name type="scientific">Neolentinus lepideus HHB14362 ss-1</name>
    <dbReference type="NCBI Taxonomy" id="1314782"/>
    <lineage>
        <taxon>Eukaryota</taxon>
        <taxon>Fungi</taxon>
        <taxon>Dikarya</taxon>
        <taxon>Basidiomycota</taxon>
        <taxon>Agaricomycotina</taxon>
        <taxon>Agaricomycetes</taxon>
        <taxon>Gloeophyllales</taxon>
        <taxon>Gloeophyllaceae</taxon>
        <taxon>Neolentinus</taxon>
    </lineage>
</organism>
<dbReference type="SMART" id="SM01218">
    <property type="entry name" value="FoP_duplication"/>
    <property type="match status" value="1"/>
</dbReference>
<dbReference type="SMART" id="SM00360">
    <property type="entry name" value="RRM"/>
    <property type="match status" value="1"/>
</dbReference>
<reference evidence="6 7" key="1">
    <citation type="journal article" date="2016" name="Mol. Biol. Evol.">
        <title>Comparative Genomics of Early-Diverging Mushroom-Forming Fungi Provides Insights into the Origins of Lignocellulose Decay Capabilities.</title>
        <authorList>
            <person name="Nagy L.G."/>
            <person name="Riley R."/>
            <person name="Tritt A."/>
            <person name="Adam C."/>
            <person name="Daum C."/>
            <person name="Floudas D."/>
            <person name="Sun H."/>
            <person name="Yadav J.S."/>
            <person name="Pangilinan J."/>
            <person name="Larsson K.H."/>
            <person name="Matsuura K."/>
            <person name="Barry K."/>
            <person name="Labutti K."/>
            <person name="Kuo R."/>
            <person name="Ohm R.A."/>
            <person name="Bhattacharya S.S."/>
            <person name="Shirouzu T."/>
            <person name="Yoshinaga Y."/>
            <person name="Martin F.M."/>
            <person name="Grigoriev I.V."/>
            <person name="Hibbett D.S."/>
        </authorList>
    </citation>
    <scope>NUCLEOTIDE SEQUENCE [LARGE SCALE GENOMIC DNA]</scope>
    <source>
        <strain evidence="6 7">HHB14362 ss-1</strain>
    </source>
</reference>
<dbReference type="InterPro" id="IPR051229">
    <property type="entry name" value="ALYREF_mRNA_export"/>
</dbReference>
<dbReference type="InterPro" id="IPR000504">
    <property type="entry name" value="RRM_dom"/>
</dbReference>
<dbReference type="PANTHER" id="PTHR19965">
    <property type="entry name" value="RNA AND EXPORT FACTOR BINDING PROTEIN"/>
    <property type="match status" value="1"/>
</dbReference>
<gene>
    <name evidence="6" type="ORF">NEOLEDRAFT_1169922</name>
</gene>
<sequence length="333" mass="36095">MDKSLDEIIAARPRGIRRSSTRRGTGGRTQILGTGAASPTRARYAGAAPAPASGAPPADKIIVSNLPLDVNEVQVKELFHQTVGPLREVTLHYDAAGRSKGVAAVHFQRRGDASKAYQQYNNRLIDGTGKKRPQFGRPDEPDGQTGSASNVVTIRFGFGLFTLLSSHSHSPLPSARHSTYHPRRLMLMLTSALSSSWVYLILTILRHHPSTFHTIHYVFGTIPYIVISAYFLLTTPEHHWTSDTPTPALIIKYQRPMRIEIVVDPARPAPASLVSRVGGAPESVPRGGPSRGRGRGRGGRGGGRRNERPVKSAADLDAEMEDYTSSANAETTA</sequence>
<dbReference type="SUPFAM" id="SSF54928">
    <property type="entry name" value="RNA-binding domain, RBD"/>
    <property type="match status" value="1"/>
</dbReference>
<evidence type="ECO:0000256" key="3">
    <source>
        <dbReference type="SAM" id="MobiDB-lite"/>
    </source>
</evidence>
<dbReference type="PROSITE" id="PS50102">
    <property type="entry name" value="RRM"/>
    <property type="match status" value="1"/>
</dbReference>
<dbReference type="AlphaFoldDB" id="A0A165SB29"/>
<dbReference type="InterPro" id="IPR035979">
    <property type="entry name" value="RBD_domain_sf"/>
</dbReference>
<dbReference type="OrthoDB" id="346839at2759"/>
<feature type="region of interest" description="Disordered" evidence="3">
    <location>
        <begin position="9"/>
        <end position="56"/>
    </location>
</feature>
<feature type="compositionally biased region" description="Low complexity" evidence="3">
    <location>
        <begin position="45"/>
        <end position="56"/>
    </location>
</feature>
<dbReference type="GO" id="GO:0003729">
    <property type="term" value="F:mRNA binding"/>
    <property type="evidence" value="ECO:0007669"/>
    <property type="project" value="TreeGrafter"/>
</dbReference>
<evidence type="ECO:0000256" key="2">
    <source>
        <dbReference type="PROSITE-ProRule" id="PRU00176"/>
    </source>
</evidence>
<feature type="compositionally biased region" description="Polar residues" evidence="3">
    <location>
        <begin position="323"/>
        <end position="333"/>
    </location>
</feature>
<evidence type="ECO:0000259" key="5">
    <source>
        <dbReference type="PROSITE" id="PS50102"/>
    </source>
</evidence>
<accession>A0A165SB29</accession>
<evidence type="ECO:0000313" key="6">
    <source>
        <dbReference type="EMBL" id="KZT24904.1"/>
    </source>
</evidence>
<dbReference type="EMBL" id="KV425575">
    <property type="protein sequence ID" value="KZT24904.1"/>
    <property type="molecule type" value="Genomic_DNA"/>
</dbReference>
<feature type="region of interest" description="Disordered" evidence="3">
    <location>
        <begin position="126"/>
        <end position="148"/>
    </location>
</feature>
<dbReference type="Pfam" id="PF13865">
    <property type="entry name" value="FoP_duplication"/>
    <property type="match status" value="1"/>
</dbReference>
<dbReference type="InterPro" id="IPR012677">
    <property type="entry name" value="Nucleotide-bd_a/b_plait_sf"/>
</dbReference>
<dbReference type="Pfam" id="PF00076">
    <property type="entry name" value="RRM_1"/>
    <property type="match status" value="1"/>
</dbReference>
<feature type="region of interest" description="Disordered" evidence="3">
    <location>
        <begin position="273"/>
        <end position="333"/>
    </location>
</feature>
<keyword evidence="4" id="KW-1133">Transmembrane helix</keyword>
<dbReference type="Proteomes" id="UP000076761">
    <property type="component" value="Unassembled WGS sequence"/>
</dbReference>
<feature type="transmembrane region" description="Helical" evidence="4">
    <location>
        <begin position="214"/>
        <end position="233"/>
    </location>
</feature>
<keyword evidence="4" id="KW-0812">Transmembrane</keyword>
<dbReference type="InterPro" id="IPR025715">
    <property type="entry name" value="FoP_C"/>
</dbReference>
<keyword evidence="1 2" id="KW-0694">RNA-binding</keyword>
<keyword evidence="4" id="KW-0472">Membrane</keyword>
<protein>
    <recommendedName>
        <fullName evidence="5">RRM domain-containing protein</fullName>
    </recommendedName>
</protein>
<dbReference type="PANTHER" id="PTHR19965:SF35">
    <property type="entry name" value="RNA ANNEALING PROTEIN YRA1"/>
    <property type="match status" value="1"/>
</dbReference>
<dbReference type="STRING" id="1314782.A0A165SB29"/>